<keyword evidence="7" id="KW-0732">Signal</keyword>
<dbReference type="Pfam" id="PF09459">
    <property type="entry name" value="EB_dh"/>
    <property type="match status" value="1"/>
</dbReference>
<feature type="signal peptide" evidence="7">
    <location>
        <begin position="1"/>
        <end position="20"/>
    </location>
</feature>
<keyword evidence="4" id="KW-0249">Electron transport</keyword>
<sequence length="402" mass="43193">MKKLLTTILSLGVAASAALASEHAINAVKVSEKLDAVKADSAVWSKAKFETVILYPQTAIYMNDKKANALPENVNPKAKKVQVGALYDGNNIALLVKWADGTKDVQSNASTTSYSDGFAVQFAGISKVPQVLPYIGMGSEGRPVVVHLQKAMETVYEPNGNKDVAHQINRQQTGLFGKELAEFDAKVAALGNHDYEKVFVGEGYRSLTEIKDGSVKSNAAMTYAANGWTGTLSRPLKDAYVNLNGTVPVSIAVWDGSKMGRNGIKNLSPWIAINLEGQKPNAAMHAELTTDSKGDPVKGKEAAAANGCNGCHQIETSDPVSFLSPSLKYVGGYSSVAYLRESILKPSAVVVPGYNRNAHANTPWYNIEKGKRVSTMTDYGFLDKETVDNIVAYLKSLKAEVE</sequence>
<dbReference type="InterPro" id="IPR036909">
    <property type="entry name" value="Cyt_c-like_dom_sf"/>
</dbReference>
<keyword evidence="5 6" id="KW-0408">Iron</keyword>
<dbReference type="GO" id="GO:0042597">
    <property type="term" value="C:periplasmic space"/>
    <property type="evidence" value="ECO:0007669"/>
    <property type="project" value="InterPro"/>
</dbReference>
<evidence type="ECO:0000256" key="1">
    <source>
        <dbReference type="ARBA" id="ARBA00022448"/>
    </source>
</evidence>
<dbReference type="GO" id="GO:0009055">
    <property type="term" value="F:electron transfer activity"/>
    <property type="evidence" value="ECO:0007669"/>
    <property type="project" value="InterPro"/>
</dbReference>
<evidence type="ECO:0000256" key="7">
    <source>
        <dbReference type="SAM" id="SignalP"/>
    </source>
</evidence>
<dbReference type="RefSeq" id="WP_294897232.1">
    <property type="nucleotide sequence ID" value="NZ_DLUI01000155.1"/>
</dbReference>
<evidence type="ECO:0000256" key="6">
    <source>
        <dbReference type="PROSITE-ProRule" id="PRU00433"/>
    </source>
</evidence>
<proteinExistence type="predicted"/>
<evidence type="ECO:0000256" key="5">
    <source>
        <dbReference type="ARBA" id="ARBA00023004"/>
    </source>
</evidence>
<dbReference type="Gene3D" id="1.10.760.10">
    <property type="entry name" value="Cytochrome c-like domain"/>
    <property type="match status" value="1"/>
</dbReference>
<accession>A0A2D3WAR7</accession>
<dbReference type="CDD" id="cd09623">
    <property type="entry name" value="DOMON_EBDH"/>
    <property type="match status" value="1"/>
</dbReference>
<dbReference type="Gene3D" id="2.60.40.1190">
    <property type="match status" value="1"/>
</dbReference>
<dbReference type="InterPro" id="IPR019020">
    <property type="entry name" value="Cyt-c552/DMSO_Rdtase_haem-bd"/>
</dbReference>
<comment type="caution">
    <text evidence="9">The sequence shown here is derived from an EMBL/GenBank/DDBJ whole genome shotgun (WGS) entry which is preliminary data.</text>
</comment>
<feature type="domain" description="Cytochrome c" evidence="8">
    <location>
        <begin position="294"/>
        <end position="398"/>
    </location>
</feature>
<dbReference type="EMBL" id="DLUI01000155">
    <property type="protein sequence ID" value="DAB37508.1"/>
    <property type="molecule type" value="Genomic_DNA"/>
</dbReference>
<name>A0A2D3WAR7_9BACT</name>
<keyword evidence="1" id="KW-0813">Transport</keyword>
<evidence type="ECO:0000256" key="3">
    <source>
        <dbReference type="ARBA" id="ARBA00022723"/>
    </source>
</evidence>
<organism evidence="9 10">
    <name type="scientific">Sulfuricurvum kujiense</name>
    <dbReference type="NCBI Taxonomy" id="148813"/>
    <lineage>
        <taxon>Bacteria</taxon>
        <taxon>Pseudomonadati</taxon>
        <taxon>Campylobacterota</taxon>
        <taxon>Epsilonproteobacteria</taxon>
        <taxon>Campylobacterales</taxon>
        <taxon>Sulfurimonadaceae</taxon>
        <taxon>Sulfuricurvum</taxon>
    </lineage>
</organism>
<dbReference type="AlphaFoldDB" id="A0A2D3WAR7"/>
<reference evidence="9 10" key="1">
    <citation type="journal article" date="2017" name="Front. Microbiol.">
        <title>Comparative Genomic Analysis of the Class Epsilonproteobacteria and Proposed Reclassification to Epsilonbacteraeota (phyl. nov.).</title>
        <authorList>
            <person name="Waite D.W."/>
            <person name="Vanwonterghem I."/>
            <person name="Rinke C."/>
            <person name="Parks D.H."/>
            <person name="Zhang Y."/>
            <person name="Takai K."/>
            <person name="Sievert S.M."/>
            <person name="Simon J."/>
            <person name="Campbell B.J."/>
            <person name="Hanson T.E."/>
            <person name="Woyke T."/>
            <person name="Klotz M.G."/>
            <person name="Hugenholtz P."/>
        </authorList>
    </citation>
    <scope>NUCLEOTIDE SEQUENCE [LARGE SCALE GENOMIC DNA]</scope>
    <source>
        <strain evidence="9">UBA12443</strain>
    </source>
</reference>
<dbReference type="SMART" id="SM00887">
    <property type="entry name" value="EB_dh"/>
    <property type="match status" value="1"/>
</dbReference>
<evidence type="ECO:0000313" key="10">
    <source>
        <dbReference type="Proteomes" id="UP000228859"/>
    </source>
</evidence>
<dbReference type="Pfam" id="PF00034">
    <property type="entry name" value="Cytochrom_C"/>
    <property type="match status" value="1"/>
</dbReference>
<dbReference type="InterPro" id="IPR017838">
    <property type="entry name" value="DMSO_Rdtase_II_haem_b-bd_su"/>
</dbReference>
<protein>
    <recommendedName>
        <fullName evidence="8">Cytochrome c domain-containing protein</fullName>
    </recommendedName>
</protein>
<feature type="chain" id="PRO_5013797074" description="Cytochrome c domain-containing protein" evidence="7">
    <location>
        <begin position="21"/>
        <end position="402"/>
    </location>
</feature>
<keyword evidence="2 6" id="KW-0349">Heme</keyword>
<evidence type="ECO:0000256" key="4">
    <source>
        <dbReference type="ARBA" id="ARBA00022982"/>
    </source>
</evidence>
<dbReference type="Proteomes" id="UP000228859">
    <property type="component" value="Unassembled WGS sequence"/>
</dbReference>
<gene>
    <name evidence="9" type="ORF">CFH83_10720</name>
</gene>
<evidence type="ECO:0000259" key="8">
    <source>
        <dbReference type="PROSITE" id="PS51007"/>
    </source>
</evidence>
<evidence type="ECO:0000256" key="2">
    <source>
        <dbReference type="ARBA" id="ARBA00022617"/>
    </source>
</evidence>
<dbReference type="PROSITE" id="PS51007">
    <property type="entry name" value="CYTC"/>
    <property type="match status" value="1"/>
</dbReference>
<dbReference type="SUPFAM" id="SSF46626">
    <property type="entry name" value="Cytochrome c"/>
    <property type="match status" value="1"/>
</dbReference>
<dbReference type="GO" id="GO:0020037">
    <property type="term" value="F:heme binding"/>
    <property type="evidence" value="ECO:0007669"/>
    <property type="project" value="InterPro"/>
</dbReference>
<dbReference type="InterPro" id="IPR009056">
    <property type="entry name" value="Cyt_c-like_dom"/>
</dbReference>
<keyword evidence="3 6" id="KW-0479">Metal-binding</keyword>
<evidence type="ECO:0000313" key="9">
    <source>
        <dbReference type="EMBL" id="DAB37508.1"/>
    </source>
</evidence>
<dbReference type="GO" id="GO:0046872">
    <property type="term" value="F:metal ion binding"/>
    <property type="evidence" value="ECO:0007669"/>
    <property type="project" value="UniProtKB-KW"/>
</dbReference>